<organism evidence="1">
    <name type="scientific">Anopheles braziliensis</name>
    <dbReference type="NCBI Taxonomy" id="58242"/>
    <lineage>
        <taxon>Eukaryota</taxon>
        <taxon>Metazoa</taxon>
        <taxon>Ecdysozoa</taxon>
        <taxon>Arthropoda</taxon>
        <taxon>Hexapoda</taxon>
        <taxon>Insecta</taxon>
        <taxon>Pterygota</taxon>
        <taxon>Neoptera</taxon>
        <taxon>Endopterygota</taxon>
        <taxon>Diptera</taxon>
        <taxon>Nematocera</taxon>
        <taxon>Culicoidea</taxon>
        <taxon>Culicidae</taxon>
        <taxon>Anophelinae</taxon>
        <taxon>Anopheles</taxon>
    </lineage>
</organism>
<accession>A0A2M3ZX04</accession>
<name>A0A2M3ZX04_9DIPT</name>
<evidence type="ECO:0000313" key="1">
    <source>
        <dbReference type="EMBL" id="MBW32990.1"/>
    </source>
</evidence>
<sequence>MMVWLLLLQNIKICLLFALLSSFFLLSSVLGWECIFISWAHKGLSFIGWRELGLQDGYWIYHLSNRLNFKVDYAKGTHLQRYVK</sequence>
<dbReference type="AlphaFoldDB" id="A0A2M3ZX04"/>
<reference evidence="1" key="1">
    <citation type="submission" date="2018-01" db="EMBL/GenBank/DDBJ databases">
        <title>An insight into the sialome of Amazonian anophelines.</title>
        <authorList>
            <person name="Ribeiro J.M."/>
            <person name="Scarpassa V."/>
            <person name="Calvo E."/>
        </authorList>
    </citation>
    <scope>NUCLEOTIDE SEQUENCE</scope>
    <source>
        <tissue evidence="1">Salivary glands</tissue>
    </source>
</reference>
<protein>
    <submittedName>
        <fullName evidence="1">Putative secreted peptide</fullName>
    </submittedName>
</protein>
<dbReference type="EMBL" id="GGFM01012239">
    <property type="protein sequence ID" value="MBW32990.1"/>
    <property type="molecule type" value="Transcribed_RNA"/>
</dbReference>
<proteinExistence type="predicted"/>